<dbReference type="Pfam" id="PF05183">
    <property type="entry name" value="RdRP"/>
    <property type="match status" value="1"/>
</dbReference>
<accession>A0A2B4S6H5</accession>
<evidence type="ECO:0000256" key="1">
    <source>
        <dbReference type="RuleBase" id="RU363098"/>
    </source>
</evidence>
<comment type="similarity">
    <text evidence="1">Belongs to the RdRP family.</text>
</comment>
<proteinExistence type="inferred from homology"/>
<dbReference type="OrthoDB" id="6155932at2759"/>
<evidence type="ECO:0000259" key="4">
    <source>
        <dbReference type="Pfam" id="PF09588"/>
    </source>
</evidence>
<dbReference type="CDD" id="cd22343">
    <property type="entry name" value="PDDEXK_lambda_exonuclease-like"/>
    <property type="match status" value="1"/>
</dbReference>
<dbReference type="InterPro" id="IPR057596">
    <property type="entry name" value="RDRP_core"/>
</dbReference>
<dbReference type="GO" id="GO:0006281">
    <property type="term" value="P:DNA repair"/>
    <property type="evidence" value="ECO:0007669"/>
    <property type="project" value="UniProtKB-ARBA"/>
</dbReference>
<name>A0A2B4S6H5_STYPI</name>
<dbReference type="GO" id="GO:0003723">
    <property type="term" value="F:RNA binding"/>
    <property type="evidence" value="ECO:0007669"/>
    <property type="project" value="UniProtKB-KW"/>
</dbReference>
<dbReference type="Proteomes" id="UP000225706">
    <property type="component" value="Unassembled WGS sequence"/>
</dbReference>
<dbReference type="InterPro" id="IPR038765">
    <property type="entry name" value="Papain-like_cys_pep_sf"/>
</dbReference>
<dbReference type="Gene3D" id="3.90.320.10">
    <property type="match status" value="1"/>
</dbReference>
<dbReference type="InterPro" id="IPR011604">
    <property type="entry name" value="PDDEXK-like_dom_sf"/>
</dbReference>
<dbReference type="GO" id="GO:0003968">
    <property type="term" value="F:RNA-directed RNA polymerase activity"/>
    <property type="evidence" value="ECO:0007669"/>
    <property type="project" value="UniProtKB-KW"/>
</dbReference>
<dbReference type="PANTHER" id="PTHR47526">
    <property type="entry name" value="ATP-DEPENDENT DNA HELICASE"/>
    <property type="match status" value="1"/>
</dbReference>
<sequence length="1001" mass="111175">MAVSELEKYVSSDKAIADSKLIFSAYANSLEGSIKKRYVEKISVIGVDPLLVPVQKYTSECLPPVEACDILSYLVLETSFYTKDQFKNFRSLLAYNQVVSGFVTSVLGQIIQDKFVVLAKVRHSQRMNDPHVQLWIITTTEGTVVSAHCAGCMAGLGECCSHIASVLFHLEVWTRLNGKLACTQVKCTWLLPSAVKQVEYARVKNINFASAKKIKSKLDKSIESVNFSSTGSSSAAQSNEPTPAENKPALKPPSKDELQQFYKSLTECRVKPVCLSLIHPHSESFISTTQDIKAIPDLYEKKYLDLSYPELLQECYKVDLKLSGEQIKAIERDTIHQARGSAFFRHRAGRIGASKCRAASHTDPSQPSQSLIKTICYPNIFRFSTTATKHGCKHEALAIEAYEKTMKETHANFVVTKCGIIINNNYQFLHATPDFICECDCCGQGCGKVKCPFCIEVLDFDSYVQMKASCLEKHGDEFMLKRDHDYYFQSQQQIHTAGRAYLDFIVFATDGTSHQIATPKSRPSETVCFNSETPISSSSSPASIPSKTLQSEPSTCTSMGSQTSKTDPDVLFIGTTNNLNVDKTSSLHSLTERDFALIGSPCGWLDGAIIHQAQLCLKKINPNIEGFQRPTLGLCKNFDVVGGEFVQLLHTGGNHWVCLSSIGCTKGHVNLYDSLFHDVICDDIEEQARDPLGNKFRKLSVVPVQQQMNGSDCGSKLSCVSSENAWRFPLSSGLLGFMLGMSTFGAAMKLSEYKESPSLPPLIAAIPDVQKLCNLLYAPSVIEVKFKGFRGTLVRFNDMPNLQQEGSSHIIVRELQSLKIKEIENMKNCKLVNEDEELHNIDDQLEENNCKVAEMGGPLCDVTTTDTLAEDPSANNNNEVKDFRILIPDSRVVYGVSELCGQLKHGECFFQPTQHEVEQNSFSFTEFVLVMRRPSYHVGDVRVLRLTQGKEAYKGLYDCVAFPARGMRPHAIECARGRLGGDKFFVCWDQGSYYGLLAVLT</sequence>
<gene>
    <name evidence="5" type="primary">RDR2</name>
    <name evidence="5" type="ORF">AWC38_SpisGene11280</name>
</gene>
<comment type="caution">
    <text evidence="5">The sequence shown here is derived from an EMBL/GenBank/DDBJ whole genome shotgun (WGS) entry which is preliminary data.</text>
</comment>
<feature type="domain" description="YqaJ viral recombinase" evidence="4">
    <location>
        <begin position="343"/>
        <end position="499"/>
    </location>
</feature>
<dbReference type="SUPFAM" id="SSF54001">
    <property type="entry name" value="Cysteine proteinases"/>
    <property type="match status" value="1"/>
</dbReference>
<feature type="region of interest" description="Disordered" evidence="2">
    <location>
        <begin position="228"/>
        <end position="254"/>
    </location>
</feature>
<comment type="catalytic activity">
    <reaction evidence="1">
        <text>RNA(n) + a ribonucleoside 5'-triphosphate = RNA(n+1) + diphosphate</text>
        <dbReference type="Rhea" id="RHEA:21248"/>
        <dbReference type="Rhea" id="RHEA-COMP:14527"/>
        <dbReference type="Rhea" id="RHEA-COMP:17342"/>
        <dbReference type="ChEBI" id="CHEBI:33019"/>
        <dbReference type="ChEBI" id="CHEBI:61557"/>
        <dbReference type="ChEBI" id="CHEBI:140395"/>
        <dbReference type="EC" id="2.7.7.48"/>
    </reaction>
</comment>
<dbReference type="Pfam" id="PF09588">
    <property type="entry name" value="YqaJ"/>
    <property type="match status" value="1"/>
</dbReference>
<organism evidence="5 6">
    <name type="scientific">Stylophora pistillata</name>
    <name type="common">Smooth cauliflower coral</name>
    <dbReference type="NCBI Taxonomy" id="50429"/>
    <lineage>
        <taxon>Eukaryota</taxon>
        <taxon>Metazoa</taxon>
        <taxon>Cnidaria</taxon>
        <taxon>Anthozoa</taxon>
        <taxon>Hexacorallia</taxon>
        <taxon>Scleractinia</taxon>
        <taxon>Astrocoeniina</taxon>
        <taxon>Pocilloporidae</taxon>
        <taxon>Stylophora</taxon>
    </lineage>
</organism>
<evidence type="ECO:0000259" key="3">
    <source>
        <dbReference type="Pfam" id="PF05183"/>
    </source>
</evidence>
<evidence type="ECO:0000313" key="5">
    <source>
        <dbReference type="EMBL" id="PFX24132.1"/>
    </source>
</evidence>
<feature type="compositionally biased region" description="Polar residues" evidence="2">
    <location>
        <begin position="547"/>
        <end position="563"/>
    </location>
</feature>
<dbReference type="InterPro" id="IPR019080">
    <property type="entry name" value="YqaJ_viral_recombinase"/>
</dbReference>
<keyword evidence="1" id="KW-0694">RNA-binding</keyword>
<dbReference type="SUPFAM" id="SSF52980">
    <property type="entry name" value="Restriction endonuclease-like"/>
    <property type="match status" value="1"/>
</dbReference>
<protein>
    <recommendedName>
        <fullName evidence="1">RNA-dependent RNA polymerase</fullName>
        <ecNumber evidence="1">2.7.7.48</ecNumber>
    </recommendedName>
</protein>
<evidence type="ECO:0000256" key="2">
    <source>
        <dbReference type="SAM" id="MobiDB-lite"/>
    </source>
</evidence>
<dbReference type="EC" id="2.7.7.48" evidence="1"/>
<feature type="compositionally biased region" description="Low complexity" evidence="2">
    <location>
        <begin position="534"/>
        <end position="546"/>
    </location>
</feature>
<feature type="region of interest" description="Disordered" evidence="2">
    <location>
        <begin position="534"/>
        <end position="563"/>
    </location>
</feature>
<dbReference type="PANTHER" id="PTHR47526:SF3">
    <property type="entry name" value="PHD-TYPE DOMAIN-CONTAINING PROTEIN"/>
    <property type="match status" value="1"/>
</dbReference>
<evidence type="ECO:0000313" key="6">
    <source>
        <dbReference type="Proteomes" id="UP000225706"/>
    </source>
</evidence>
<feature type="compositionally biased region" description="Low complexity" evidence="2">
    <location>
        <begin position="228"/>
        <end position="238"/>
    </location>
</feature>
<dbReference type="AlphaFoldDB" id="A0A2B4S6H5"/>
<dbReference type="EMBL" id="LSMT01000185">
    <property type="protein sequence ID" value="PFX24132.1"/>
    <property type="molecule type" value="Genomic_DNA"/>
</dbReference>
<keyword evidence="1" id="KW-0548">Nucleotidyltransferase</keyword>
<keyword evidence="1 5" id="KW-0696">RNA-directed RNA polymerase</keyword>
<reference evidence="6" key="1">
    <citation type="journal article" date="2017" name="bioRxiv">
        <title>Comparative analysis of the genomes of Stylophora pistillata and Acropora digitifera provides evidence for extensive differences between species of corals.</title>
        <authorList>
            <person name="Voolstra C.R."/>
            <person name="Li Y."/>
            <person name="Liew Y.J."/>
            <person name="Baumgarten S."/>
            <person name="Zoccola D."/>
            <person name="Flot J.-F."/>
            <person name="Tambutte S."/>
            <person name="Allemand D."/>
            <person name="Aranda M."/>
        </authorList>
    </citation>
    <scope>NUCLEOTIDE SEQUENCE [LARGE SCALE GENOMIC DNA]</scope>
</reference>
<keyword evidence="1" id="KW-0808">Transferase</keyword>
<dbReference type="InterPro" id="IPR011335">
    <property type="entry name" value="Restrct_endonuc-II-like"/>
</dbReference>
<feature type="domain" description="RDRP core" evidence="3">
    <location>
        <begin position="880"/>
        <end position="990"/>
    </location>
</feature>
<keyword evidence="6" id="KW-1185">Reference proteome</keyword>